<protein>
    <submittedName>
        <fullName evidence="2">DUF4180 domain-containing protein</fullName>
    </submittedName>
</protein>
<sequence>MSEVITILGNLRVLSFDVNGPQISTEADINGLIETAFGNRANLVALPAARLTQNFFDLRTGFAGLLVQKFVNYQLRLAVLGDISSACARSKALKDFVYESNQGSSCWFLSDLEDLGRKLVLNTERA</sequence>
<dbReference type="Proteomes" id="UP000526233">
    <property type="component" value="Unassembled WGS sequence"/>
</dbReference>
<evidence type="ECO:0000313" key="3">
    <source>
        <dbReference type="Proteomes" id="UP000526233"/>
    </source>
</evidence>
<evidence type="ECO:0000313" key="2">
    <source>
        <dbReference type="EMBL" id="NNV23248.1"/>
    </source>
</evidence>
<proteinExistence type="predicted"/>
<comment type="caution">
    <text evidence="2">The sequence shown here is derived from an EMBL/GenBank/DDBJ whole genome shotgun (WGS) entry which is preliminary data.</text>
</comment>
<dbReference type="InterPro" id="IPR025438">
    <property type="entry name" value="DUF4180"/>
</dbReference>
<gene>
    <name evidence="2" type="ORF">EHE22_22900</name>
</gene>
<feature type="domain" description="DUF4180" evidence="1">
    <location>
        <begin position="10"/>
        <end position="119"/>
    </location>
</feature>
<dbReference type="AlphaFoldDB" id="A0A7Y3WZG9"/>
<accession>A0A7Y3WZG9</accession>
<dbReference type="Pfam" id="PF13788">
    <property type="entry name" value="DUF4180"/>
    <property type="match status" value="1"/>
</dbReference>
<dbReference type="RefSeq" id="WP_171380377.1">
    <property type="nucleotide sequence ID" value="NZ_JBLZNL010000011.1"/>
</dbReference>
<evidence type="ECO:0000259" key="1">
    <source>
        <dbReference type="Pfam" id="PF13788"/>
    </source>
</evidence>
<dbReference type="EMBL" id="PKQI01000004">
    <property type="protein sequence ID" value="NNV23248.1"/>
    <property type="molecule type" value="Genomic_DNA"/>
</dbReference>
<name>A0A7Y3WZG9_9HYPH</name>
<organism evidence="2 3">
    <name type="scientific">Brucella pseudogrignonensis</name>
    <dbReference type="NCBI Taxonomy" id="419475"/>
    <lineage>
        <taxon>Bacteria</taxon>
        <taxon>Pseudomonadati</taxon>
        <taxon>Pseudomonadota</taxon>
        <taxon>Alphaproteobacteria</taxon>
        <taxon>Hyphomicrobiales</taxon>
        <taxon>Brucellaceae</taxon>
        <taxon>Brucella/Ochrobactrum group</taxon>
        <taxon>Brucella</taxon>
    </lineage>
</organism>
<reference evidence="2 3" key="1">
    <citation type="submission" date="2018-11" db="EMBL/GenBank/DDBJ databases">
        <title>Genome sequencing and analysis.</title>
        <authorList>
            <person name="Huang Y.-T."/>
        </authorList>
    </citation>
    <scope>NUCLEOTIDE SEQUENCE [LARGE SCALE GENOMIC DNA]</scope>
    <source>
        <strain evidence="2 3">SHIN</strain>
    </source>
</reference>